<evidence type="ECO:0000256" key="5">
    <source>
        <dbReference type="ARBA" id="ARBA00022719"/>
    </source>
</evidence>
<keyword evidence="8" id="KW-1278">Translocase</keyword>
<evidence type="ECO:0000256" key="2">
    <source>
        <dbReference type="ARBA" id="ARBA00010519"/>
    </source>
</evidence>
<keyword evidence="6 8" id="KW-1133">Transmembrane helix</keyword>
<keyword evidence="9" id="KW-0560">Oxidoreductase</keyword>
<keyword evidence="5 8" id="KW-0874">Quinone</keyword>
<organism evidence="9 10">
    <name type="scientific">Thermoactinomyces intermedius</name>
    <dbReference type="NCBI Taxonomy" id="2024"/>
    <lineage>
        <taxon>Bacteria</taxon>
        <taxon>Bacillati</taxon>
        <taxon>Bacillota</taxon>
        <taxon>Bacilli</taxon>
        <taxon>Bacillales</taxon>
        <taxon>Thermoactinomycetaceae</taxon>
        <taxon>Thermoactinomyces</taxon>
    </lineage>
</organism>
<evidence type="ECO:0000256" key="7">
    <source>
        <dbReference type="ARBA" id="ARBA00023136"/>
    </source>
</evidence>
<accession>A0A8I1A545</accession>
<dbReference type="GO" id="GO:0005886">
    <property type="term" value="C:plasma membrane"/>
    <property type="evidence" value="ECO:0007669"/>
    <property type="project" value="UniProtKB-SubCell"/>
</dbReference>
<sequence length="101" mass="10943">MVITSYLALSAILFSIGLYGVLTKKNAVMVLFCIELMFNAANINFVAFSKFGLFPNLTGQIFTLFTITVAAAEAAVGIAILIALYRQVSTAEADRYHSLRG</sequence>
<dbReference type="GO" id="GO:0042773">
    <property type="term" value="P:ATP synthesis coupled electron transport"/>
    <property type="evidence" value="ECO:0007669"/>
    <property type="project" value="InterPro"/>
</dbReference>
<dbReference type="PANTHER" id="PTHR11434:SF16">
    <property type="entry name" value="NADH-UBIQUINONE OXIDOREDUCTASE CHAIN 4L"/>
    <property type="match status" value="1"/>
</dbReference>
<evidence type="ECO:0000256" key="4">
    <source>
        <dbReference type="ARBA" id="ARBA00022692"/>
    </source>
</evidence>
<evidence type="ECO:0000256" key="8">
    <source>
        <dbReference type="HAMAP-Rule" id="MF_01456"/>
    </source>
</evidence>
<feature type="transmembrane region" description="Helical" evidence="8">
    <location>
        <begin position="29"/>
        <end position="49"/>
    </location>
</feature>
<dbReference type="RefSeq" id="WP_181731321.1">
    <property type="nucleotide sequence ID" value="NZ_JACEIR010000002.1"/>
</dbReference>
<feature type="transmembrane region" description="Helical" evidence="8">
    <location>
        <begin position="61"/>
        <end position="85"/>
    </location>
</feature>
<feature type="transmembrane region" description="Helical" evidence="8">
    <location>
        <begin position="6"/>
        <end position="22"/>
    </location>
</feature>
<dbReference type="NCBIfam" id="NF004320">
    <property type="entry name" value="PRK05715.1-2"/>
    <property type="match status" value="1"/>
</dbReference>
<comment type="caution">
    <text evidence="9">The sequence shown here is derived from an EMBL/GenBank/DDBJ whole genome shotgun (WGS) entry which is preliminary data.</text>
</comment>
<comment type="function">
    <text evidence="8">NDH-1 shuttles electrons from NADH, via FMN and iron-sulfur (Fe-S) centers, to quinones in the respiratory chain. The immediate electron acceptor for the enzyme in this species is believed to be a menaquinone. Couples the redox reaction to proton translocation (for every two electrons transferred, four hydrogen ions are translocated across the cytoplasmic membrane), and thus conserves the redox energy in a proton gradient.</text>
</comment>
<dbReference type="InterPro" id="IPR001133">
    <property type="entry name" value="NADH_UbQ_OxRdtase_chain4L/K"/>
</dbReference>
<keyword evidence="8" id="KW-0520">NAD</keyword>
<evidence type="ECO:0000256" key="3">
    <source>
        <dbReference type="ARBA" id="ARBA00022448"/>
    </source>
</evidence>
<dbReference type="Proteomes" id="UP000633619">
    <property type="component" value="Unassembled WGS sequence"/>
</dbReference>
<protein>
    <recommendedName>
        <fullName evidence="8">NADH-quinone oxidoreductase subunit K</fullName>
        <ecNumber evidence="8">7.1.1.-</ecNumber>
    </recommendedName>
    <alternativeName>
        <fullName evidence="8">NADH dehydrogenase I subunit K</fullName>
    </alternativeName>
    <alternativeName>
        <fullName evidence="8">NDH-1 subunit K</fullName>
    </alternativeName>
</protein>
<evidence type="ECO:0000313" key="10">
    <source>
        <dbReference type="Proteomes" id="UP000633619"/>
    </source>
</evidence>
<evidence type="ECO:0000313" key="9">
    <source>
        <dbReference type="EMBL" id="MBH8594994.1"/>
    </source>
</evidence>
<dbReference type="PANTHER" id="PTHR11434">
    <property type="entry name" value="NADH-UBIQUINONE OXIDOREDUCTASE SUBUNIT ND4L"/>
    <property type="match status" value="1"/>
</dbReference>
<name>A0A8I1A545_THEIN</name>
<dbReference type="NCBIfam" id="NF004321">
    <property type="entry name" value="PRK05715.1-3"/>
    <property type="match status" value="1"/>
</dbReference>
<gene>
    <name evidence="8 9" type="primary">nuoK</name>
    <name evidence="9" type="ORF">I8U20_06575</name>
</gene>
<dbReference type="EMBL" id="JAECVW010000003">
    <property type="protein sequence ID" value="MBH8594994.1"/>
    <property type="molecule type" value="Genomic_DNA"/>
</dbReference>
<dbReference type="NCBIfam" id="NF004323">
    <property type="entry name" value="PRK05715.1-5"/>
    <property type="match status" value="1"/>
</dbReference>
<comment type="subunit">
    <text evidence="8">NDH-1 is composed of 14 different subunits. Subunits NuoA, H, J, K, L, M, N constitute the membrane sector of the complex.</text>
</comment>
<dbReference type="InterPro" id="IPR039428">
    <property type="entry name" value="NUOK/Mnh_C1-like"/>
</dbReference>
<dbReference type="Pfam" id="PF00420">
    <property type="entry name" value="Oxidored_q2"/>
    <property type="match status" value="1"/>
</dbReference>
<evidence type="ECO:0000256" key="1">
    <source>
        <dbReference type="ARBA" id="ARBA00004141"/>
    </source>
</evidence>
<comment type="catalytic activity">
    <reaction evidence="8">
        <text>a quinone + NADH + 5 H(+)(in) = a quinol + NAD(+) + 4 H(+)(out)</text>
        <dbReference type="Rhea" id="RHEA:57888"/>
        <dbReference type="ChEBI" id="CHEBI:15378"/>
        <dbReference type="ChEBI" id="CHEBI:24646"/>
        <dbReference type="ChEBI" id="CHEBI:57540"/>
        <dbReference type="ChEBI" id="CHEBI:57945"/>
        <dbReference type="ChEBI" id="CHEBI:132124"/>
    </reaction>
</comment>
<dbReference type="NCBIfam" id="NF004322">
    <property type="entry name" value="PRK05715.1-4"/>
    <property type="match status" value="1"/>
</dbReference>
<keyword evidence="7 8" id="KW-0472">Membrane</keyword>
<dbReference type="FunFam" id="1.10.287.3510:FF:000001">
    <property type="entry name" value="NADH-quinone oxidoreductase subunit K"/>
    <property type="match status" value="1"/>
</dbReference>
<keyword evidence="8" id="KW-1003">Cell membrane</keyword>
<evidence type="ECO:0000256" key="6">
    <source>
        <dbReference type="ARBA" id="ARBA00022989"/>
    </source>
</evidence>
<dbReference type="GO" id="GO:0050136">
    <property type="term" value="F:NADH dehydrogenase (quinone) (non-electrogenic) activity"/>
    <property type="evidence" value="ECO:0007669"/>
    <property type="project" value="UniProtKB-UniRule"/>
</dbReference>
<comment type="similarity">
    <text evidence="2 8">Belongs to the complex I subunit 4L family.</text>
</comment>
<dbReference type="GO" id="GO:0048038">
    <property type="term" value="F:quinone binding"/>
    <property type="evidence" value="ECO:0007669"/>
    <property type="project" value="UniProtKB-KW"/>
</dbReference>
<dbReference type="AlphaFoldDB" id="A0A8I1A545"/>
<dbReference type="EC" id="7.1.1.-" evidence="8"/>
<dbReference type="GO" id="GO:0030964">
    <property type="term" value="C:NADH dehydrogenase complex"/>
    <property type="evidence" value="ECO:0007669"/>
    <property type="project" value="TreeGrafter"/>
</dbReference>
<keyword evidence="10" id="KW-1185">Reference proteome</keyword>
<comment type="subcellular location">
    <subcellularLocation>
        <location evidence="8">Cell membrane</location>
        <topology evidence="8">Multi-pass membrane protein</topology>
    </subcellularLocation>
    <subcellularLocation>
        <location evidence="1">Membrane</location>
        <topology evidence="1">Multi-pass membrane protein</topology>
    </subcellularLocation>
</comment>
<keyword evidence="4 8" id="KW-0812">Transmembrane</keyword>
<keyword evidence="3 8" id="KW-0813">Transport</keyword>
<reference evidence="9 10" key="1">
    <citation type="submission" date="2020-12" db="EMBL/GenBank/DDBJ databases">
        <title>WGS of Thermoactinomyces spp.</title>
        <authorList>
            <person name="Cheng K."/>
        </authorList>
    </citation>
    <scope>NUCLEOTIDE SEQUENCE [LARGE SCALE GENOMIC DNA]</scope>
    <source>
        <strain evidence="10">CICC 10671\DSM 43846</strain>
    </source>
</reference>
<dbReference type="HAMAP" id="MF_01456">
    <property type="entry name" value="NDH1_NuoK"/>
    <property type="match status" value="1"/>
</dbReference>
<proteinExistence type="inferred from homology"/>
<dbReference type="Gene3D" id="1.10.287.3510">
    <property type="match status" value="1"/>
</dbReference>